<evidence type="ECO:0000313" key="1">
    <source>
        <dbReference type="EMBL" id="MDQ0347665.1"/>
    </source>
</evidence>
<dbReference type="Pfam" id="PF06041">
    <property type="entry name" value="DUF924"/>
    <property type="match status" value="1"/>
</dbReference>
<dbReference type="Gene3D" id="1.25.40.10">
    <property type="entry name" value="Tetratricopeptide repeat domain"/>
    <property type="match status" value="1"/>
</dbReference>
<reference evidence="1 2" key="1">
    <citation type="submission" date="2023-07" db="EMBL/GenBank/DDBJ databases">
        <title>Genomic Encyclopedia of Type Strains, Phase IV (KMG-IV): sequencing the most valuable type-strain genomes for metagenomic binning, comparative biology and taxonomic classification.</title>
        <authorList>
            <person name="Goeker M."/>
        </authorList>
    </citation>
    <scope>NUCLEOTIDE SEQUENCE [LARGE SCALE GENOMIC DNA]</scope>
    <source>
        <strain evidence="1 2">DSM 1277</strain>
    </source>
</reference>
<name>A0ABU0DHE0_9HYPH</name>
<comment type="caution">
    <text evidence="1">The sequence shown here is derived from an EMBL/GenBank/DDBJ whole genome shotgun (WGS) entry which is preliminary data.</text>
</comment>
<keyword evidence="2" id="KW-1185">Reference proteome</keyword>
<dbReference type="InterPro" id="IPR011990">
    <property type="entry name" value="TPR-like_helical_dom_sf"/>
</dbReference>
<sequence>MPLPNMSLPTADAIIAFWREAGPDRWFAKDDAFDAAIRARFLGAYEAAAAGTLTGWQDTAEGCYALILLLDQFPRNLFRGSSRAFATDAQARAAADAAIARGFDHAFELPERRFFYVPFMHSEELADQQRCVALCEAADDAEGVHHAVIHHDIIRDFGRFPHRNPVLGRDTSPEEHAFLTSGGFAG</sequence>
<protein>
    <submittedName>
        <fullName evidence="1">Uncharacterized protein (DUF924 family)</fullName>
    </submittedName>
</protein>
<dbReference type="Gene3D" id="1.20.58.320">
    <property type="entry name" value="TPR-like"/>
    <property type="match status" value="1"/>
</dbReference>
<organism evidence="1 2">
    <name type="scientific">Ancylobacter vacuolatus</name>
    <dbReference type="NCBI Taxonomy" id="223389"/>
    <lineage>
        <taxon>Bacteria</taxon>
        <taxon>Pseudomonadati</taxon>
        <taxon>Pseudomonadota</taxon>
        <taxon>Alphaproteobacteria</taxon>
        <taxon>Hyphomicrobiales</taxon>
        <taxon>Xanthobacteraceae</taxon>
        <taxon>Ancylobacter</taxon>
    </lineage>
</organism>
<proteinExistence type="predicted"/>
<dbReference type="EMBL" id="JAUSUH010000003">
    <property type="protein sequence ID" value="MDQ0347665.1"/>
    <property type="molecule type" value="Genomic_DNA"/>
</dbReference>
<dbReference type="Proteomes" id="UP001238467">
    <property type="component" value="Unassembled WGS sequence"/>
</dbReference>
<accession>A0ABU0DHE0</accession>
<dbReference type="InterPro" id="IPR010323">
    <property type="entry name" value="DUF924"/>
</dbReference>
<gene>
    <name evidence="1" type="ORF">J2S76_002089</name>
</gene>
<evidence type="ECO:0000313" key="2">
    <source>
        <dbReference type="Proteomes" id="UP001238467"/>
    </source>
</evidence>
<dbReference type="SUPFAM" id="SSF48452">
    <property type="entry name" value="TPR-like"/>
    <property type="match status" value="1"/>
</dbReference>
<dbReference type="RefSeq" id="WP_307060165.1">
    <property type="nucleotide sequence ID" value="NZ_JAUSUH010000003.1"/>
</dbReference>